<organism evidence="2 3">
    <name type="scientific">Streptomyces tsukubensis</name>
    <dbReference type="NCBI Taxonomy" id="83656"/>
    <lineage>
        <taxon>Bacteria</taxon>
        <taxon>Bacillati</taxon>
        <taxon>Actinomycetota</taxon>
        <taxon>Actinomycetes</taxon>
        <taxon>Kitasatosporales</taxon>
        <taxon>Streptomycetaceae</taxon>
        <taxon>Streptomyces</taxon>
    </lineage>
</organism>
<dbReference type="EMBL" id="MVFC01000004">
    <property type="protein sequence ID" value="OON81284.1"/>
    <property type="molecule type" value="Genomic_DNA"/>
</dbReference>
<dbReference type="RefSeq" id="WP_077966180.1">
    <property type="nucleotide sequence ID" value="NZ_CP045178.1"/>
</dbReference>
<protein>
    <submittedName>
        <fullName evidence="2">Uncharacterized protein</fullName>
    </submittedName>
</protein>
<evidence type="ECO:0000256" key="1">
    <source>
        <dbReference type="SAM" id="MobiDB-lite"/>
    </source>
</evidence>
<feature type="region of interest" description="Disordered" evidence="1">
    <location>
        <begin position="1"/>
        <end position="72"/>
    </location>
</feature>
<feature type="compositionally biased region" description="Acidic residues" evidence="1">
    <location>
        <begin position="14"/>
        <end position="29"/>
    </location>
</feature>
<dbReference type="Proteomes" id="UP000190539">
    <property type="component" value="Unassembled WGS sequence"/>
</dbReference>
<keyword evidence="3" id="KW-1185">Reference proteome</keyword>
<name>A0A1V4AC64_9ACTN</name>
<sequence>MTTGPGRPERAEGDSDETELPTEVPEADAVEQRRPLREGDEEQAEEGAGGEVDEADAAEQARAVPADDDEYR</sequence>
<proteinExistence type="predicted"/>
<gene>
    <name evidence="2" type="ORF">B1H18_07970</name>
</gene>
<dbReference type="AlphaFoldDB" id="A0A1V4AC64"/>
<accession>A0A1V4AC64</accession>
<evidence type="ECO:0000313" key="3">
    <source>
        <dbReference type="Proteomes" id="UP000190539"/>
    </source>
</evidence>
<dbReference type="STRING" id="83656.B1H18_07970"/>
<evidence type="ECO:0000313" key="2">
    <source>
        <dbReference type="EMBL" id="OON81284.1"/>
    </source>
</evidence>
<comment type="caution">
    <text evidence="2">The sequence shown here is derived from an EMBL/GenBank/DDBJ whole genome shotgun (WGS) entry which is preliminary data.</text>
</comment>
<reference evidence="2 3" key="1">
    <citation type="submission" date="2017-02" db="EMBL/GenBank/DDBJ databases">
        <title>Draft Genome Sequence of Streptomyces tsukubaensis F601, a Producer of the immunosuppressant tacrolimus FK506.</title>
        <authorList>
            <person name="Zong G."/>
            <person name="Zhong C."/>
            <person name="Fu J."/>
            <person name="Qin R."/>
            <person name="Cao G."/>
        </authorList>
    </citation>
    <scope>NUCLEOTIDE SEQUENCE [LARGE SCALE GENOMIC DNA]</scope>
    <source>
        <strain evidence="2 3">F601</strain>
    </source>
</reference>